<evidence type="ECO:0000259" key="2">
    <source>
        <dbReference type="PROSITE" id="PS50089"/>
    </source>
</evidence>
<dbReference type="SUPFAM" id="SSF57850">
    <property type="entry name" value="RING/U-box"/>
    <property type="match status" value="1"/>
</dbReference>
<protein>
    <recommendedName>
        <fullName evidence="2">RING-type domain-containing protein</fullName>
    </recommendedName>
</protein>
<accession>A0A4P1RVQ2</accession>
<dbReference type="SMART" id="SM00184">
    <property type="entry name" value="RING"/>
    <property type="match status" value="1"/>
</dbReference>
<dbReference type="InterPro" id="IPR001841">
    <property type="entry name" value="Znf_RING"/>
</dbReference>
<dbReference type="Gramene" id="OIW18867">
    <property type="protein sequence ID" value="OIW18867"/>
    <property type="gene ID" value="TanjilG_25310"/>
</dbReference>
<evidence type="ECO:0000256" key="1">
    <source>
        <dbReference type="PROSITE-ProRule" id="PRU00175"/>
    </source>
</evidence>
<dbReference type="InterPro" id="IPR013083">
    <property type="entry name" value="Znf_RING/FYVE/PHD"/>
</dbReference>
<dbReference type="PROSITE" id="PS50089">
    <property type="entry name" value="ZF_RING_2"/>
    <property type="match status" value="1"/>
</dbReference>
<dbReference type="AlphaFoldDB" id="A0A4P1RVQ2"/>
<keyword evidence="1" id="KW-0862">Zinc</keyword>
<keyword evidence="1" id="KW-0479">Metal-binding</keyword>
<dbReference type="EMBL" id="CM007361">
    <property type="protein sequence ID" value="OIW18867.1"/>
    <property type="molecule type" value="Genomic_DNA"/>
</dbReference>
<dbReference type="Gene3D" id="3.30.40.10">
    <property type="entry name" value="Zinc/RING finger domain, C3HC4 (zinc finger)"/>
    <property type="match status" value="1"/>
</dbReference>
<keyword evidence="1" id="KW-0863">Zinc-finger</keyword>
<dbReference type="Proteomes" id="UP000188354">
    <property type="component" value="Chromosome LG01"/>
</dbReference>
<keyword evidence="4" id="KW-1185">Reference proteome</keyword>
<dbReference type="PANTHER" id="PTHR46629">
    <property type="entry name" value="OS01G0917900 PROTEIN"/>
    <property type="match status" value="1"/>
</dbReference>
<proteinExistence type="predicted"/>
<evidence type="ECO:0000313" key="3">
    <source>
        <dbReference type="EMBL" id="OIW18867.1"/>
    </source>
</evidence>
<dbReference type="GO" id="GO:0008270">
    <property type="term" value="F:zinc ion binding"/>
    <property type="evidence" value="ECO:0007669"/>
    <property type="project" value="UniProtKB-KW"/>
</dbReference>
<reference evidence="3 4" key="1">
    <citation type="journal article" date="2017" name="Plant Biotechnol. J.">
        <title>A comprehensive draft genome sequence for lupin (Lupinus angustifolius), an emerging health food: insights into plant-microbe interactions and legume evolution.</title>
        <authorList>
            <person name="Hane J.K."/>
            <person name="Ming Y."/>
            <person name="Kamphuis L.G."/>
            <person name="Nelson M.N."/>
            <person name="Garg G."/>
            <person name="Atkins C.A."/>
            <person name="Bayer P.E."/>
            <person name="Bravo A."/>
            <person name="Bringans S."/>
            <person name="Cannon S."/>
            <person name="Edwards D."/>
            <person name="Foley R."/>
            <person name="Gao L.L."/>
            <person name="Harrison M.J."/>
            <person name="Huang W."/>
            <person name="Hurgobin B."/>
            <person name="Li S."/>
            <person name="Liu C.W."/>
            <person name="McGrath A."/>
            <person name="Morahan G."/>
            <person name="Murray J."/>
            <person name="Weller J."/>
            <person name="Jian J."/>
            <person name="Singh K.B."/>
        </authorList>
    </citation>
    <scope>NUCLEOTIDE SEQUENCE [LARGE SCALE GENOMIC DNA]</scope>
    <source>
        <strain evidence="4">cv. Tanjil</strain>
        <tissue evidence="3">Whole plant</tissue>
    </source>
</reference>
<gene>
    <name evidence="3" type="ORF">TanjilG_25310</name>
</gene>
<organism evidence="3 4">
    <name type="scientific">Lupinus angustifolius</name>
    <name type="common">Narrow-leaved blue lupine</name>
    <dbReference type="NCBI Taxonomy" id="3871"/>
    <lineage>
        <taxon>Eukaryota</taxon>
        <taxon>Viridiplantae</taxon>
        <taxon>Streptophyta</taxon>
        <taxon>Embryophyta</taxon>
        <taxon>Tracheophyta</taxon>
        <taxon>Spermatophyta</taxon>
        <taxon>Magnoliopsida</taxon>
        <taxon>eudicotyledons</taxon>
        <taxon>Gunneridae</taxon>
        <taxon>Pentapetalae</taxon>
        <taxon>rosids</taxon>
        <taxon>fabids</taxon>
        <taxon>Fabales</taxon>
        <taxon>Fabaceae</taxon>
        <taxon>Papilionoideae</taxon>
        <taxon>50 kb inversion clade</taxon>
        <taxon>genistoids sensu lato</taxon>
        <taxon>core genistoids</taxon>
        <taxon>Genisteae</taxon>
        <taxon>Lupinus</taxon>
    </lineage>
</organism>
<dbReference type="Pfam" id="PF13920">
    <property type="entry name" value="zf-C3HC4_3"/>
    <property type="match status" value="1"/>
</dbReference>
<name>A0A4P1RVQ2_LUPAN</name>
<sequence>MEDRGRRITLYQHMTAGETTRRHSLSSLFSHDVVLPQTTTSLSDIIKQDQDNANNVKDRKYWKAFKHKFRLKRTEPVQSSTIHNNTTIPIPIPIPEQQNDVVEVDSNNVEGTDDVAVGGTGNMLVMDLLEERDIEEEEEESEVENSNGCCVCMVRDKGAAFIPCGHVFCTMCCNQIWVSSRICPLCNHFIFQILHLF</sequence>
<feature type="domain" description="RING-type" evidence="2">
    <location>
        <begin position="149"/>
        <end position="187"/>
    </location>
</feature>
<evidence type="ECO:0000313" key="4">
    <source>
        <dbReference type="Proteomes" id="UP000188354"/>
    </source>
</evidence>